<sequence>MYHYELLGGGTEHNFRKTLFIFFLCVIGLLLVFQLTNSKEEPVSKCLGSVTVPTVAPQQSTPLEQTTSKPTVAPQTSTSQEVTTPKPTKHVWDTMDGEGYQFSENNGPIVLDERYEKLNNLPACGDLAAVQVKPDVLEKVYTARKEFLDCINPIVAKYKGKPKEMILDWVAQVEICDKLPVFESLGVVPFENLHETKWAVLPKCKEENNLLTLGVGHDTIAEEKFNRTVPNTKFYGADPIIEPNRQMYSAFGKFFPFAIGKQPGFTKFRVLPNQNQKTRAYVFQDVTTIPFLYFVKDILKFKRIDFAWIDIEGGEFEFLDQLHNDITICQFNIEVHMKFRKEDGAEVFSEFIFKVLENQKYIFMKSLYTDVGVHRMFFINVQSPECLAKFFGQWN</sequence>
<feature type="region of interest" description="Disordered" evidence="1">
    <location>
        <begin position="58"/>
        <end position="89"/>
    </location>
</feature>
<keyword evidence="2" id="KW-1133">Transmembrane helix</keyword>
<dbReference type="STRING" id="135651.G0MYY1"/>
<proteinExistence type="predicted"/>
<dbReference type="HOGENOM" id="CLU_054633_0_0_1"/>
<dbReference type="OMA" id="VTICQFN"/>
<dbReference type="PANTHER" id="PTHR22989:SF6">
    <property type="entry name" value="METHYLTRANSFERASE FKBM DOMAIN-CONTAINING PROTEIN"/>
    <property type="match status" value="1"/>
</dbReference>
<protein>
    <recommendedName>
        <fullName evidence="3">Methyltransferase FkbM domain-containing protein</fullName>
    </recommendedName>
</protein>
<dbReference type="EMBL" id="GL379821">
    <property type="protein sequence ID" value="EGT47920.1"/>
    <property type="molecule type" value="Genomic_DNA"/>
</dbReference>
<organism evidence="5">
    <name type="scientific">Caenorhabditis brenneri</name>
    <name type="common">Nematode worm</name>
    <dbReference type="NCBI Taxonomy" id="135651"/>
    <lineage>
        <taxon>Eukaryota</taxon>
        <taxon>Metazoa</taxon>
        <taxon>Ecdysozoa</taxon>
        <taxon>Nematoda</taxon>
        <taxon>Chromadorea</taxon>
        <taxon>Rhabditida</taxon>
        <taxon>Rhabditina</taxon>
        <taxon>Rhabditomorpha</taxon>
        <taxon>Rhabditoidea</taxon>
        <taxon>Rhabditidae</taxon>
        <taxon>Peloderinae</taxon>
        <taxon>Caenorhabditis</taxon>
    </lineage>
</organism>
<dbReference type="AlphaFoldDB" id="G0MYY1"/>
<dbReference type="OrthoDB" id="5863008at2759"/>
<evidence type="ECO:0000313" key="5">
    <source>
        <dbReference type="Proteomes" id="UP000008068"/>
    </source>
</evidence>
<gene>
    <name evidence="4" type="ORF">CAEBREN_25516</name>
</gene>
<name>G0MYY1_CAEBE</name>
<keyword evidence="2" id="KW-0472">Membrane</keyword>
<keyword evidence="5" id="KW-1185">Reference proteome</keyword>
<evidence type="ECO:0000259" key="3">
    <source>
        <dbReference type="Pfam" id="PF05050"/>
    </source>
</evidence>
<accession>G0MYY1</accession>
<dbReference type="Pfam" id="PF05050">
    <property type="entry name" value="Methyltransf_21"/>
    <property type="match status" value="1"/>
</dbReference>
<feature type="transmembrane region" description="Helical" evidence="2">
    <location>
        <begin position="19"/>
        <end position="36"/>
    </location>
</feature>
<evidence type="ECO:0000313" key="4">
    <source>
        <dbReference type="EMBL" id="EGT47920.1"/>
    </source>
</evidence>
<keyword evidence="2" id="KW-0812">Transmembrane</keyword>
<feature type="compositionally biased region" description="Polar residues" evidence="1">
    <location>
        <begin position="58"/>
        <end position="86"/>
    </location>
</feature>
<dbReference type="InterPro" id="IPR029063">
    <property type="entry name" value="SAM-dependent_MTases_sf"/>
</dbReference>
<reference evidence="5" key="1">
    <citation type="submission" date="2011-07" db="EMBL/GenBank/DDBJ databases">
        <authorList>
            <consortium name="Caenorhabditis brenneri Sequencing and Analysis Consortium"/>
            <person name="Wilson R.K."/>
        </authorList>
    </citation>
    <scope>NUCLEOTIDE SEQUENCE [LARGE SCALE GENOMIC DNA]</scope>
    <source>
        <strain evidence="5">PB2801</strain>
    </source>
</reference>
<dbReference type="Proteomes" id="UP000008068">
    <property type="component" value="Unassembled WGS sequence"/>
</dbReference>
<dbReference type="eggNOG" id="ENOG502TH31">
    <property type="taxonomic scope" value="Eukaryota"/>
</dbReference>
<dbReference type="PANTHER" id="PTHR22989">
    <property type="entry name" value="UNCHARACTERIZED DUF13 C.ELEGANS"/>
    <property type="match status" value="1"/>
</dbReference>
<dbReference type="InterPro" id="IPR006342">
    <property type="entry name" value="FkbM_mtfrase"/>
</dbReference>
<evidence type="ECO:0000256" key="2">
    <source>
        <dbReference type="SAM" id="Phobius"/>
    </source>
</evidence>
<evidence type="ECO:0000256" key="1">
    <source>
        <dbReference type="SAM" id="MobiDB-lite"/>
    </source>
</evidence>
<feature type="domain" description="Methyltransferase FkbM" evidence="3">
    <location>
        <begin position="172"/>
        <end position="362"/>
    </location>
</feature>
<dbReference type="InParanoid" id="G0MYY1"/>
<dbReference type="Gene3D" id="3.40.50.150">
    <property type="entry name" value="Vaccinia Virus protein VP39"/>
    <property type="match status" value="1"/>
</dbReference>